<evidence type="ECO:0000313" key="2">
    <source>
        <dbReference type="Proteomes" id="UP000236735"/>
    </source>
</evidence>
<evidence type="ECO:0000313" key="1">
    <source>
        <dbReference type="EMBL" id="SEF93812.1"/>
    </source>
</evidence>
<dbReference type="EMBL" id="FNUV01000005">
    <property type="protein sequence ID" value="SEF93812.1"/>
    <property type="molecule type" value="Genomic_DNA"/>
</dbReference>
<sequence length="212" mass="24197">MIRADVNMTGTIKRSATTRTDKNEKPYLSFVVNVKLPDAKSKGRDLDVLVTFQGGKKSDLSLLAEKQRVTVQGTLDIRKKGEDLAFYLTANKVSVKNVPDEDGITGELHFRGRLKNDNIYEEKSDRNGNPYLLFSAYSSEKVGDNFVSTWVRFLRFPEKGAGIETIKPEWMQPRCRVSIDGELQLASYDKQVRLSCRVSDMKEFIKEEYQNK</sequence>
<gene>
    <name evidence="1" type="ORF">SAMN05216354_2202</name>
</gene>
<dbReference type="AlphaFoldDB" id="A0A1H5W2U0"/>
<proteinExistence type="predicted"/>
<organism evidence="1 2">
    <name type="scientific">Xylanibacter ruminicola</name>
    <name type="common">Prevotella ruminicola</name>
    <dbReference type="NCBI Taxonomy" id="839"/>
    <lineage>
        <taxon>Bacteria</taxon>
        <taxon>Pseudomonadati</taxon>
        <taxon>Bacteroidota</taxon>
        <taxon>Bacteroidia</taxon>
        <taxon>Bacteroidales</taxon>
        <taxon>Prevotellaceae</taxon>
        <taxon>Xylanibacter</taxon>
    </lineage>
</organism>
<name>A0A1H5W2U0_XYLRU</name>
<reference evidence="1 2" key="1">
    <citation type="submission" date="2016-10" db="EMBL/GenBank/DDBJ databases">
        <authorList>
            <person name="de Groot N.N."/>
        </authorList>
    </citation>
    <scope>NUCLEOTIDE SEQUENCE [LARGE SCALE GENOMIC DNA]</scope>
    <source>
        <strain evidence="1 2">AR32</strain>
    </source>
</reference>
<accession>A0A1H5W2U0</accession>
<dbReference type="RefSeq" id="WP_094422021.1">
    <property type="nucleotide sequence ID" value="NZ_FNUV01000005.1"/>
</dbReference>
<dbReference type="Proteomes" id="UP000236735">
    <property type="component" value="Unassembled WGS sequence"/>
</dbReference>
<protein>
    <recommendedName>
        <fullName evidence="3">Single-strand binding protein family protein</fullName>
    </recommendedName>
</protein>
<evidence type="ECO:0008006" key="3">
    <source>
        <dbReference type="Google" id="ProtNLM"/>
    </source>
</evidence>